<evidence type="ECO:0000313" key="3">
    <source>
        <dbReference type="Proteomes" id="UP000246078"/>
    </source>
</evidence>
<accession>A0A2V2X7S3</accession>
<gene>
    <name evidence="2" type="ORF">C3747_21g230</name>
</gene>
<reference evidence="2 3" key="1">
    <citation type="journal article" date="2018" name="Microb. Genom.">
        <title>Expanding an expanded genome: long-read sequencing of Trypanosoma cruzi.</title>
        <authorList>
            <person name="Berna L."/>
            <person name="Rodriguez M."/>
            <person name="Chiribao M.L."/>
            <person name="Parodi-Talice A."/>
            <person name="Pita S."/>
            <person name="Rijo G."/>
            <person name="Alvarez-Valin F."/>
            <person name="Robello C."/>
        </authorList>
    </citation>
    <scope>NUCLEOTIDE SEQUENCE [LARGE SCALE GENOMIC DNA]</scope>
    <source>
        <strain evidence="2 3">TCC</strain>
    </source>
</reference>
<dbReference type="VEuPathDB" id="TriTrypDB:Tc_MARK_5394"/>
<organism evidence="2 3">
    <name type="scientific">Trypanosoma cruzi</name>
    <dbReference type="NCBI Taxonomy" id="5693"/>
    <lineage>
        <taxon>Eukaryota</taxon>
        <taxon>Discoba</taxon>
        <taxon>Euglenozoa</taxon>
        <taxon>Kinetoplastea</taxon>
        <taxon>Metakinetoplastina</taxon>
        <taxon>Trypanosomatida</taxon>
        <taxon>Trypanosomatidae</taxon>
        <taxon>Trypanosoma</taxon>
        <taxon>Schizotrypanum</taxon>
    </lineage>
</organism>
<keyword evidence="2" id="KW-0418">Kinase</keyword>
<dbReference type="VEuPathDB" id="TriTrypDB:TCSYLVIO_002811"/>
<dbReference type="VEuPathDB" id="TriTrypDB:TcYC6_0045200"/>
<dbReference type="Proteomes" id="UP000246078">
    <property type="component" value="Unassembled WGS sequence"/>
</dbReference>
<dbReference type="VEuPathDB" id="TriTrypDB:C3747_21g230"/>
<dbReference type="VEuPathDB" id="TriTrypDB:TcCL_NonESM09308"/>
<dbReference type="VEuPathDB" id="TriTrypDB:TcG_10549"/>
<dbReference type="EMBL" id="PRFC01000021">
    <property type="protein sequence ID" value="PWV16930.1"/>
    <property type="molecule type" value="Genomic_DNA"/>
</dbReference>
<feature type="region of interest" description="Disordered" evidence="1">
    <location>
        <begin position="30"/>
        <end position="49"/>
    </location>
</feature>
<keyword evidence="2" id="KW-0808">Transferase</keyword>
<dbReference type="GO" id="GO:0016301">
    <property type="term" value="F:kinase activity"/>
    <property type="evidence" value="ECO:0007669"/>
    <property type="project" value="UniProtKB-KW"/>
</dbReference>
<sequence>MAEAVSCVELRAFFFHSLFTAGDSASLSMPRGGRHAGGAHTAPNGTQGRPRNSPDYYYFSNCGVTTVVHRLWAAPPLVCIDVWIDNMRIAGSKSDVTLWEAQALRNAASCHATMGEDRESGATQYTFLGVQFDHSLQAVSLSEKFFGSVRAMPSLKYLTIAEMEVMASRFLYASAIFGTRLFDYYFFSNAVRRRLSAVNRGIVRETSPANLPPAAVGLGEGLRHIIENIIVSESSSPRKRQWAAIITNALFCGWGAVIIPDSGDVKTAGGKWKRKRFLIMHAEACAVRLALSAFSAILPSTMDIWVDNTSLRGAANKGRSKSHAMTWELQRIYEFVDSRGIQVSFAYVRSAEDPADGISRGRVFTLQDLAKGKRRCLLAGGPQSLPLRK</sequence>
<dbReference type="VEuPathDB" id="TriTrypDB:C4B63_38g236"/>
<evidence type="ECO:0000256" key="1">
    <source>
        <dbReference type="SAM" id="MobiDB-lite"/>
    </source>
</evidence>
<dbReference type="VEuPathDB" id="TriTrypDB:ECC02_007291"/>
<comment type="caution">
    <text evidence="2">The sequence shown here is derived from an EMBL/GenBank/DDBJ whole genome shotgun (WGS) entry which is preliminary data.</text>
</comment>
<dbReference type="VEuPathDB" id="TriTrypDB:TcBrA4_0081430"/>
<dbReference type="AlphaFoldDB" id="A0A2V2X7S3"/>
<dbReference type="VEuPathDB" id="TriTrypDB:TCDM_09563"/>
<protein>
    <submittedName>
        <fullName evidence="2">Putative target of rapamycin (TOR) kinase 1</fullName>
    </submittedName>
</protein>
<proteinExistence type="predicted"/>
<evidence type="ECO:0000313" key="2">
    <source>
        <dbReference type="EMBL" id="PWV16930.1"/>
    </source>
</evidence>
<name>A0A2V2X7S3_TRYCR</name>